<dbReference type="OrthoDB" id="9792518at2"/>
<accession>A0A315XWX3</accession>
<reference evidence="1 2" key="1">
    <citation type="submission" date="2018-05" db="EMBL/GenBank/DDBJ databases">
        <title>The Hungate 1000. A catalogue of reference genomes from the rumen microbiome.</title>
        <authorList>
            <person name="Kelly W."/>
        </authorList>
    </citation>
    <scope>NUCLEOTIDE SEQUENCE [LARGE SCALE GENOMIC DNA]</scope>
    <source>
        <strain evidence="1 2">SAb67</strain>
    </source>
</reference>
<dbReference type="Proteomes" id="UP000245720">
    <property type="component" value="Unassembled WGS sequence"/>
</dbReference>
<protein>
    <submittedName>
        <fullName evidence="1">Uncharacterized protein</fullName>
    </submittedName>
</protein>
<proteinExistence type="predicted"/>
<dbReference type="STRING" id="1265.SAMN02910280_0197"/>
<dbReference type="AlphaFoldDB" id="A0A315XWX3"/>
<dbReference type="EMBL" id="QGDI01000008">
    <property type="protein sequence ID" value="PWJ11885.1"/>
    <property type="molecule type" value="Genomic_DNA"/>
</dbReference>
<dbReference type="RefSeq" id="WP_109726905.1">
    <property type="nucleotide sequence ID" value="NZ_QGDI01000008.1"/>
</dbReference>
<evidence type="ECO:0000313" key="2">
    <source>
        <dbReference type="Proteomes" id="UP000245720"/>
    </source>
</evidence>
<sequence length="145" mass="16674">MSYDFYGWENALVPPINEEYSAIKTPQALYDALLQIWCECTCAPRLREKWSKDNITTGQCSITAFLAQDIFGGKVFGVLRPGGNYHCYNVVGDVVFDLTSEQFGDEKLCYEGNPEQLREVHFAKQEKLERYQYLKAELKKLIANK</sequence>
<dbReference type="InterPro" id="IPR056238">
    <property type="entry name" value="YunG-like"/>
</dbReference>
<name>A0A315XWX3_RUMFL</name>
<evidence type="ECO:0000313" key="1">
    <source>
        <dbReference type="EMBL" id="PWJ11885.1"/>
    </source>
</evidence>
<organism evidence="1 2">
    <name type="scientific">Ruminococcus flavefaciens</name>
    <dbReference type="NCBI Taxonomy" id="1265"/>
    <lineage>
        <taxon>Bacteria</taxon>
        <taxon>Bacillati</taxon>
        <taxon>Bacillota</taxon>
        <taxon>Clostridia</taxon>
        <taxon>Eubacteriales</taxon>
        <taxon>Oscillospiraceae</taxon>
        <taxon>Ruminococcus</taxon>
    </lineage>
</organism>
<gene>
    <name evidence="1" type="ORF">IE37_02149</name>
</gene>
<dbReference type="Pfam" id="PF24585">
    <property type="entry name" value="YunG"/>
    <property type="match status" value="1"/>
</dbReference>
<comment type="caution">
    <text evidence="1">The sequence shown here is derived from an EMBL/GenBank/DDBJ whole genome shotgun (WGS) entry which is preliminary data.</text>
</comment>